<sequence length="364" mass="39510">MAENFKSEAGPYISGGYNAKGKGKEVATSVPSSPEFDTSDRGNWIVVEEGTTDSDDAIGANAETNSPSSVYLTPPSRSRSVVNFAKPDQTLDEMIDELWNESDDDKAQSDARPTKSKVKLKETIDQLEKDFVTKNMERWKADLAEGAENNNNNNMDHSEIKPEHTSENGKSSKAALDTTTGEGVPSKHKSPKKASVQSSIQSLNPYGVARALERSRVQQEKKAKKKAKKQARKQVENPTAPLDNSEPEEEAQNTPSNSLPDDTSPLPHVSSDTTSAETTIPTASSVALPEETSKTQGPRPWTDLFKSFGFLTSATDSGQPDQATDSAQNEEGPPADEEWPSLTTGAKPQNKKKNKKRSKKASKT</sequence>
<feature type="compositionally biased region" description="Polar residues" evidence="1">
    <location>
        <begin position="270"/>
        <end position="285"/>
    </location>
</feature>
<dbReference type="KEGG" id="ela:UCREL1_5672"/>
<evidence type="ECO:0000256" key="1">
    <source>
        <dbReference type="SAM" id="MobiDB-lite"/>
    </source>
</evidence>
<dbReference type="EMBL" id="KB706459">
    <property type="protein sequence ID" value="EMR67333.1"/>
    <property type="molecule type" value="Genomic_DNA"/>
</dbReference>
<dbReference type="Proteomes" id="UP000012174">
    <property type="component" value="Unassembled WGS sequence"/>
</dbReference>
<feature type="compositionally biased region" description="Basic residues" evidence="1">
    <location>
        <begin position="349"/>
        <end position="364"/>
    </location>
</feature>
<feature type="compositionally biased region" description="Acidic residues" evidence="1">
    <location>
        <begin position="93"/>
        <end position="104"/>
    </location>
</feature>
<accession>M7SS52</accession>
<feature type="region of interest" description="Disordered" evidence="1">
    <location>
        <begin position="93"/>
        <end position="119"/>
    </location>
</feature>
<gene>
    <name evidence="2" type="ORF">UCREL1_5672</name>
</gene>
<reference evidence="3" key="1">
    <citation type="journal article" date="2013" name="Genome Announc.">
        <title>Draft genome sequence of the grapevine dieback fungus Eutypa lata UCR-EL1.</title>
        <authorList>
            <person name="Blanco-Ulate B."/>
            <person name="Rolshausen P.E."/>
            <person name="Cantu D."/>
        </authorList>
    </citation>
    <scope>NUCLEOTIDE SEQUENCE [LARGE SCALE GENOMIC DNA]</scope>
    <source>
        <strain evidence="3">UCR-EL1</strain>
    </source>
</reference>
<feature type="compositionally biased region" description="Basic residues" evidence="1">
    <location>
        <begin position="222"/>
        <end position="232"/>
    </location>
</feature>
<feature type="region of interest" description="Disordered" evidence="1">
    <location>
        <begin position="1"/>
        <end position="81"/>
    </location>
</feature>
<proteinExistence type="predicted"/>
<feature type="compositionally biased region" description="Basic and acidic residues" evidence="1">
    <location>
        <begin position="211"/>
        <end position="221"/>
    </location>
</feature>
<dbReference type="HOGENOM" id="CLU_760833_0_0_1"/>
<protein>
    <submittedName>
        <fullName evidence="2">Uncharacterized protein</fullName>
    </submittedName>
</protein>
<dbReference type="AlphaFoldDB" id="M7SS52"/>
<name>M7SS52_EUTLA</name>
<feature type="compositionally biased region" description="Polar residues" evidence="1">
    <location>
        <begin position="252"/>
        <end position="261"/>
    </location>
</feature>
<evidence type="ECO:0000313" key="2">
    <source>
        <dbReference type="EMBL" id="EMR67333.1"/>
    </source>
</evidence>
<keyword evidence="3" id="KW-1185">Reference proteome</keyword>
<feature type="region of interest" description="Disordered" evidence="1">
    <location>
        <begin position="141"/>
        <end position="364"/>
    </location>
</feature>
<feature type="compositionally biased region" description="Polar residues" evidence="1">
    <location>
        <begin position="310"/>
        <end position="329"/>
    </location>
</feature>
<organism evidence="2 3">
    <name type="scientific">Eutypa lata (strain UCR-EL1)</name>
    <name type="common">Grapevine dieback disease fungus</name>
    <name type="synonym">Eutypa armeniacae</name>
    <dbReference type="NCBI Taxonomy" id="1287681"/>
    <lineage>
        <taxon>Eukaryota</taxon>
        <taxon>Fungi</taxon>
        <taxon>Dikarya</taxon>
        <taxon>Ascomycota</taxon>
        <taxon>Pezizomycotina</taxon>
        <taxon>Sordariomycetes</taxon>
        <taxon>Xylariomycetidae</taxon>
        <taxon>Xylariales</taxon>
        <taxon>Diatrypaceae</taxon>
        <taxon>Eutypa</taxon>
    </lineage>
</organism>
<feature type="compositionally biased region" description="Polar residues" evidence="1">
    <location>
        <begin position="195"/>
        <end position="204"/>
    </location>
</feature>
<feature type="compositionally biased region" description="Basic and acidic residues" evidence="1">
    <location>
        <begin position="156"/>
        <end position="167"/>
    </location>
</feature>
<feature type="compositionally biased region" description="Polar residues" evidence="1">
    <location>
        <begin position="62"/>
        <end position="81"/>
    </location>
</feature>
<evidence type="ECO:0000313" key="3">
    <source>
        <dbReference type="Proteomes" id="UP000012174"/>
    </source>
</evidence>
<feature type="compositionally biased region" description="Basic and acidic residues" evidence="1">
    <location>
        <begin position="105"/>
        <end position="119"/>
    </location>
</feature>